<comment type="similarity">
    <text evidence="2 7">Belongs to the cytochrome P450 family.</text>
</comment>
<dbReference type="PANTHER" id="PTHR24305">
    <property type="entry name" value="CYTOCHROME P450"/>
    <property type="match status" value="1"/>
</dbReference>
<comment type="cofactor">
    <cofactor evidence="1 6">
        <name>heme</name>
        <dbReference type="ChEBI" id="CHEBI:30413"/>
    </cofactor>
</comment>
<organism evidence="8 9">
    <name type="scientific">Penicillium frequentans</name>
    <dbReference type="NCBI Taxonomy" id="3151616"/>
    <lineage>
        <taxon>Eukaryota</taxon>
        <taxon>Fungi</taxon>
        <taxon>Dikarya</taxon>
        <taxon>Ascomycota</taxon>
        <taxon>Pezizomycotina</taxon>
        <taxon>Eurotiomycetes</taxon>
        <taxon>Eurotiomycetidae</taxon>
        <taxon>Eurotiales</taxon>
        <taxon>Aspergillaceae</taxon>
        <taxon>Penicillium</taxon>
    </lineage>
</organism>
<keyword evidence="3 6" id="KW-0479">Metal-binding</keyword>
<evidence type="ECO:0000313" key="8">
    <source>
        <dbReference type="EMBL" id="KAJ5540493.1"/>
    </source>
</evidence>
<dbReference type="EMBL" id="JAQIZZ010000005">
    <property type="protein sequence ID" value="KAJ5540493.1"/>
    <property type="molecule type" value="Genomic_DNA"/>
</dbReference>
<evidence type="ECO:0000256" key="3">
    <source>
        <dbReference type="ARBA" id="ARBA00022723"/>
    </source>
</evidence>
<protein>
    <submittedName>
        <fullName evidence="8">Cytochrome P450</fullName>
    </submittedName>
</protein>
<evidence type="ECO:0000256" key="1">
    <source>
        <dbReference type="ARBA" id="ARBA00001971"/>
    </source>
</evidence>
<feature type="binding site" description="axial binding residue" evidence="6">
    <location>
        <position position="454"/>
    </location>
    <ligand>
        <name>heme</name>
        <dbReference type="ChEBI" id="CHEBI:30413"/>
    </ligand>
    <ligandPart>
        <name>Fe</name>
        <dbReference type="ChEBI" id="CHEBI:18248"/>
    </ligandPart>
</feature>
<dbReference type="GO" id="GO:0043386">
    <property type="term" value="P:mycotoxin biosynthetic process"/>
    <property type="evidence" value="ECO:0007669"/>
    <property type="project" value="UniProtKB-ARBA"/>
</dbReference>
<evidence type="ECO:0000256" key="4">
    <source>
        <dbReference type="ARBA" id="ARBA00023002"/>
    </source>
</evidence>
<proteinExistence type="inferred from homology"/>
<dbReference type="InterPro" id="IPR036396">
    <property type="entry name" value="Cyt_P450_sf"/>
</dbReference>
<comment type="caution">
    <text evidence="8">The sequence shown here is derived from an EMBL/GenBank/DDBJ whole genome shotgun (WGS) entry which is preliminary data.</text>
</comment>
<evidence type="ECO:0000256" key="6">
    <source>
        <dbReference type="PIRSR" id="PIRSR602401-1"/>
    </source>
</evidence>
<evidence type="ECO:0000313" key="9">
    <source>
        <dbReference type="Proteomes" id="UP001220324"/>
    </source>
</evidence>
<dbReference type="Proteomes" id="UP001220324">
    <property type="component" value="Unassembled WGS sequence"/>
</dbReference>
<name>A0AAD6CX28_9EURO</name>
<dbReference type="AlphaFoldDB" id="A0AAD6CX28"/>
<dbReference type="CDD" id="cd11060">
    <property type="entry name" value="CYP57A1-like"/>
    <property type="match status" value="1"/>
</dbReference>
<dbReference type="SUPFAM" id="SSF48264">
    <property type="entry name" value="Cytochrome P450"/>
    <property type="match status" value="1"/>
</dbReference>
<keyword evidence="4 7" id="KW-0560">Oxidoreductase</keyword>
<dbReference type="GO" id="GO:0016705">
    <property type="term" value="F:oxidoreductase activity, acting on paired donors, with incorporation or reduction of molecular oxygen"/>
    <property type="evidence" value="ECO:0007669"/>
    <property type="project" value="InterPro"/>
</dbReference>
<dbReference type="InterPro" id="IPR001128">
    <property type="entry name" value="Cyt_P450"/>
</dbReference>
<dbReference type="InterPro" id="IPR017972">
    <property type="entry name" value="Cyt_P450_CS"/>
</dbReference>
<evidence type="ECO:0000256" key="7">
    <source>
        <dbReference type="RuleBase" id="RU000461"/>
    </source>
</evidence>
<reference evidence="8 9" key="1">
    <citation type="journal article" date="2023" name="IMA Fungus">
        <title>Comparative genomic study of the Penicillium genus elucidates a diverse pangenome and 15 lateral gene transfer events.</title>
        <authorList>
            <person name="Petersen C."/>
            <person name="Sorensen T."/>
            <person name="Nielsen M.R."/>
            <person name="Sondergaard T.E."/>
            <person name="Sorensen J.L."/>
            <person name="Fitzpatrick D.A."/>
            <person name="Frisvad J.C."/>
            <person name="Nielsen K.L."/>
        </authorList>
    </citation>
    <scope>NUCLEOTIDE SEQUENCE [LARGE SCALE GENOMIC DNA]</scope>
    <source>
        <strain evidence="8 9">IBT 35679</strain>
    </source>
</reference>
<keyword evidence="9" id="KW-1185">Reference proteome</keyword>
<dbReference type="PROSITE" id="PS00086">
    <property type="entry name" value="CYTOCHROME_P450"/>
    <property type="match status" value="1"/>
</dbReference>
<dbReference type="GO" id="GO:0005506">
    <property type="term" value="F:iron ion binding"/>
    <property type="evidence" value="ECO:0007669"/>
    <property type="project" value="InterPro"/>
</dbReference>
<dbReference type="PRINTS" id="PR00385">
    <property type="entry name" value="P450"/>
</dbReference>
<dbReference type="InterPro" id="IPR050121">
    <property type="entry name" value="Cytochrome_P450_monoxygenase"/>
</dbReference>
<evidence type="ECO:0000256" key="2">
    <source>
        <dbReference type="ARBA" id="ARBA00010617"/>
    </source>
</evidence>
<sequence>MGLLTQAFLFLRENWIFLILAPIAFHLLYNKYGHGLSKIPGPFWASTSDIWLLVHYTRRRGLTERQMHEKYNSPLLRLGPNTVSVSDPEAIRVIYGWKPVFKKSRLYISQQVTTEHGNVLGTLSSTRDEDWHSKLRRPVANAYALSTLVEYEPLVDSTTRTFVREVTERFVKTGEECPLSDWLQMYAFDIIGELTFSKRFGFLESGKDLNNMMYHTGRAMDYIGVIGQIPMLDEYLRLKGFGHILRKLRKTNAQMKFTVAQIGEHITSKDKSRPDFLSRFLQAREKYPGIMTDGQLAMYTNTNVGAGSDTTAIALREIIYRLLTHPGSKQRFMSELRTVLQERNAEDADLPVTWAESHKMPYFQDFVRECLRLCPALGQIIPRDVPEGGLTLCGQYLPEGTVVGCNAWTVHRDEEVFGPGASEFRPERWAEASLEKRRNMDNSFFTFGGGPRVCIGKNIAMLEINKFVPEIFRRFEVEIVDPNRYHRLPGWLVVQKGLDVVLKERKMGLSS</sequence>
<dbReference type="Gene3D" id="1.10.630.10">
    <property type="entry name" value="Cytochrome P450"/>
    <property type="match status" value="1"/>
</dbReference>
<accession>A0AAD6CX28</accession>
<dbReference type="GO" id="GO:0004497">
    <property type="term" value="F:monooxygenase activity"/>
    <property type="evidence" value="ECO:0007669"/>
    <property type="project" value="UniProtKB-KW"/>
</dbReference>
<dbReference type="PANTHER" id="PTHR24305:SF232">
    <property type="entry name" value="P450, PUTATIVE (EUROFUNG)-RELATED"/>
    <property type="match status" value="1"/>
</dbReference>
<keyword evidence="7" id="KW-0503">Monooxygenase</keyword>
<keyword evidence="6 7" id="KW-0349">Heme</keyword>
<dbReference type="GO" id="GO:0020037">
    <property type="term" value="F:heme binding"/>
    <property type="evidence" value="ECO:0007669"/>
    <property type="project" value="InterPro"/>
</dbReference>
<dbReference type="PRINTS" id="PR00463">
    <property type="entry name" value="EP450I"/>
</dbReference>
<gene>
    <name evidence="8" type="ORF">N7494_005569</name>
</gene>
<dbReference type="Pfam" id="PF00067">
    <property type="entry name" value="p450"/>
    <property type="match status" value="1"/>
</dbReference>
<keyword evidence="5 6" id="KW-0408">Iron</keyword>
<dbReference type="InterPro" id="IPR002401">
    <property type="entry name" value="Cyt_P450_E_grp-I"/>
</dbReference>
<evidence type="ECO:0000256" key="5">
    <source>
        <dbReference type="ARBA" id="ARBA00023004"/>
    </source>
</evidence>